<accession>A5BX14</accession>
<name>A5BX14_VITVI</name>
<protein>
    <submittedName>
        <fullName evidence="4">Uncharacterized protein</fullName>
    </submittedName>
</protein>
<feature type="domain" description="Reverse transcriptase Ty1/copia-type" evidence="2">
    <location>
        <begin position="368"/>
        <end position="439"/>
    </location>
</feature>
<reference evidence="4" key="1">
    <citation type="journal article" date="2007" name="PLoS ONE">
        <title>The first genome sequence of an elite grapevine cultivar (Pinot noir Vitis vinifera L.): coping with a highly heterozygous genome.</title>
        <authorList>
            <person name="Velasco R."/>
            <person name="Zharkikh A."/>
            <person name="Troggio M."/>
            <person name="Cartwright D.A."/>
            <person name="Cestaro A."/>
            <person name="Pruss D."/>
            <person name="Pindo M."/>
            <person name="FitzGerald L.M."/>
            <person name="Vezzulli S."/>
            <person name="Reid J."/>
            <person name="Malacarne G."/>
            <person name="Iliev D."/>
            <person name="Coppola G."/>
            <person name="Wardell B."/>
            <person name="Micheletti D."/>
            <person name="Macalma T."/>
            <person name="Facci M."/>
            <person name="Mitchell J.T."/>
            <person name="Perazzolli M."/>
            <person name="Eldredge G."/>
            <person name="Gatto P."/>
            <person name="Oyzerski R."/>
            <person name="Moretto M."/>
            <person name="Gutin N."/>
            <person name="Stefanini M."/>
            <person name="Chen Y."/>
            <person name="Segala C."/>
            <person name="Davenport C."/>
            <person name="Dematte L."/>
            <person name="Mraz A."/>
            <person name="Battilana J."/>
            <person name="Stormo K."/>
            <person name="Costa F."/>
            <person name="Tao Q."/>
            <person name="Si-Ammour A."/>
            <person name="Harkins T."/>
            <person name="Lackey A."/>
            <person name="Perbost C."/>
            <person name="Taillon B."/>
            <person name="Stella A."/>
            <person name="Solovyev V."/>
            <person name="Fawcett J.A."/>
            <person name="Sterck L."/>
            <person name="Vandepoele K."/>
            <person name="Grando S.M."/>
            <person name="Toppo S."/>
            <person name="Moser C."/>
            <person name="Lanchbury J."/>
            <person name="Bogden R."/>
            <person name="Skolnick M."/>
            <person name="Sgaramella V."/>
            <person name="Bhatnagar S.K."/>
            <person name="Fontana P."/>
            <person name="Gutin A."/>
            <person name="Van de Peer Y."/>
            <person name="Salamini F."/>
            <person name="Viola R."/>
        </authorList>
    </citation>
    <scope>NUCLEOTIDE SEQUENCE</scope>
</reference>
<evidence type="ECO:0000259" key="2">
    <source>
        <dbReference type="Pfam" id="PF07727"/>
    </source>
</evidence>
<evidence type="ECO:0000256" key="1">
    <source>
        <dbReference type="SAM" id="MobiDB-lite"/>
    </source>
</evidence>
<feature type="region of interest" description="Disordered" evidence="1">
    <location>
        <begin position="154"/>
        <end position="207"/>
    </location>
</feature>
<dbReference type="InterPro" id="IPR013103">
    <property type="entry name" value="RVT_2"/>
</dbReference>
<dbReference type="Pfam" id="PF07727">
    <property type="entry name" value="RVT_2"/>
    <property type="match status" value="1"/>
</dbReference>
<dbReference type="PANTHER" id="PTHR11439:SF467">
    <property type="entry name" value="INTEGRASE CATALYTIC DOMAIN-CONTAINING PROTEIN"/>
    <property type="match status" value="1"/>
</dbReference>
<proteinExistence type="predicted"/>
<evidence type="ECO:0000259" key="3">
    <source>
        <dbReference type="Pfam" id="PF22936"/>
    </source>
</evidence>
<sequence length="615" mass="70319">MNNNNATIEILSGSNYKRWRSDIEFVLGMMDLDMTLREDEPPKPTNKSTEAMRAHYAKWERSNRLSLISIKRSIVEHLLGGIPKSNNAKEFLVIVANRYQTSDNAEVGHFMDELMNMSQIKVAYNTLNQSWGVNDLITKCVAEEEKLKKEKNESAHLVALGKPNNQKRVEKARKPNFHSHKKNKNFKKSGSEKQKNGNAKNTDLKSLQQKGSQEDSWWLDSGATVHVATSLQGIRNLRKPSEKESKLKVGSDIGIDVEHIGVVVLELDFGFRLVLDNVFCVPSFRRNLISLSVLDKTGYSFTFANKRVDVIYDSKVIGNCVLSYGLYRLSLLSTCSYNVENNVAKRPLTKERSSLLWHKRLGHISKERTAFLNGDLSEEVYMSQPKGFKENRKENMVCKLKRSIYGLKQASRQWYLKFDKIMTSFGFIENKFDQCVYMKDLGEASFVLGIEIYRDRSRNLLGLSQRAYINRVVKRFNMQACKAGDVLVVKGDKLNNEQCPKNDLEKDAMKTIPYDNAIGSLMYAQVCTRPDIAFIINVLGRYLLNPGHDHWVVAKKVMRYLQRLKDFMLVYRRMDNLEVVGYLDSDFGGCSDDRKSTSGYIFMLAGGAISWKSVK</sequence>
<feature type="compositionally biased region" description="Basic residues" evidence="1">
    <location>
        <begin position="174"/>
        <end position="187"/>
    </location>
</feature>
<gene>
    <name evidence="4" type="ORF">VITISV_031251</name>
</gene>
<dbReference type="EMBL" id="AM474239">
    <property type="protein sequence ID" value="CAN72798.1"/>
    <property type="molecule type" value="Genomic_DNA"/>
</dbReference>
<feature type="compositionally biased region" description="Polar residues" evidence="1">
    <location>
        <begin position="196"/>
        <end position="207"/>
    </location>
</feature>
<dbReference type="CDD" id="cd09272">
    <property type="entry name" value="RNase_HI_RT_Ty1"/>
    <property type="match status" value="1"/>
</dbReference>
<dbReference type="InterPro" id="IPR054722">
    <property type="entry name" value="PolX-like_BBD"/>
</dbReference>
<evidence type="ECO:0000313" key="4">
    <source>
        <dbReference type="EMBL" id="CAN72798.1"/>
    </source>
</evidence>
<dbReference type="Pfam" id="PF22936">
    <property type="entry name" value="Pol_BBD"/>
    <property type="match status" value="1"/>
</dbReference>
<dbReference type="AlphaFoldDB" id="A5BX14"/>
<organism evidence="4">
    <name type="scientific">Vitis vinifera</name>
    <name type="common">Grape</name>
    <dbReference type="NCBI Taxonomy" id="29760"/>
    <lineage>
        <taxon>Eukaryota</taxon>
        <taxon>Viridiplantae</taxon>
        <taxon>Streptophyta</taxon>
        <taxon>Embryophyta</taxon>
        <taxon>Tracheophyta</taxon>
        <taxon>Spermatophyta</taxon>
        <taxon>Magnoliopsida</taxon>
        <taxon>eudicotyledons</taxon>
        <taxon>Gunneridae</taxon>
        <taxon>Pentapetalae</taxon>
        <taxon>rosids</taxon>
        <taxon>Vitales</taxon>
        <taxon>Vitaceae</taxon>
        <taxon>Viteae</taxon>
        <taxon>Vitis</taxon>
    </lineage>
</organism>
<feature type="domain" description="Retrovirus-related Pol polyprotein from transposon TNT 1-94-like beta-barrel" evidence="3">
    <location>
        <begin position="217"/>
        <end position="299"/>
    </location>
</feature>
<dbReference type="PANTHER" id="PTHR11439">
    <property type="entry name" value="GAG-POL-RELATED RETROTRANSPOSON"/>
    <property type="match status" value="1"/>
</dbReference>